<evidence type="ECO:0000313" key="2">
    <source>
        <dbReference type="Proteomes" id="UP000199073"/>
    </source>
</evidence>
<organism evidence="1 2">
    <name type="scientific">Desulforhopalus singaporensis</name>
    <dbReference type="NCBI Taxonomy" id="91360"/>
    <lineage>
        <taxon>Bacteria</taxon>
        <taxon>Pseudomonadati</taxon>
        <taxon>Thermodesulfobacteriota</taxon>
        <taxon>Desulfobulbia</taxon>
        <taxon>Desulfobulbales</taxon>
        <taxon>Desulfocapsaceae</taxon>
        <taxon>Desulforhopalus</taxon>
    </lineage>
</organism>
<name>A0A1H0TMB3_9BACT</name>
<sequence>MLAIGMATAYSEKLCLPADCQPMATVDHRSALSNPALLSALSKKSFSRVNYPILACKTLRSGTGSLPESLPNTVAACLVSYRFQVVIWLGCTSHSSVNSAKVFSPRNAARATFALKLAGWLRRFLLAIIAPSFHHYKVLIGSSFFT</sequence>
<dbReference type="AlphaFoldDB" id="A0A1H0TMB3"/>
<accession>A0A1H0TMB3</accession>
<dbReference type="Proteomes" id="UP000199073">
    <property type="component" value="Unassembled WGS sequence"/>
</dbReference>
<protein>
    <submittedName>
        <fullName evidence="1">Uncharacterized protein</fullName>
    </submittedName>
</protein>
<keyword evidence="2" id="KW-1185">Reference proteome</keyword>
<evidence type="ECO:0000313" key="1">
    <source>
        <dbReference type="EMBL" id="SDP54676.1"/>
    </source>
</evidence>
<dbReference type="EMBL" id="FNJI01000025">
    <property type="protein sequence ID" value="SDP54676.1"/>
    <property type="molecule type" value="Genomic_DNA"/>
</dbReference>
<dbReference type="STRING" id="91360.SAMN05660330_03133"/>
<proteinExistence type="predicted"/>
<gene>
    <name evidence="1" type="ORF">SAMN05660330_03133</name>
</gene>
<reference evidence="1 2" key="1">
    <citation type="submission" date="2016-10" db="EMBL/GenBank/DDBJ databases">
        <authorList>
            <person name="de Groot N.N."/>
        </authorList>
    </citation>
    <scope>NUCLEOTIDE SEQUENCE [LARGE SCALE GENOMIC DNA]</scope>
    <source>
        <strain evidence="1 2">DSM 12130</strain>
    </source>
</reference>